<dbReference type="EMBL" id="JBFOLK010000002">
    <property type="protein sequence ID" value="KAL2534168.1"/>
    <property type="molecule type" value="Genomic_DNA"/>
</dbReference>
<evidence type="ECO:0000313" key="2">
    <source>
        <dbReference type="EMBL" id="KAL2534168.1"/>
    </source>
</evidence>
<organism evidence="2 3">
    <name type="scientific">Abeliophyllum distichum</name>
    <dbReference type="NCBI Taxonomy" id="126358"/>
    <lineage>
        <taxon>Eukaryota</taxon>
        <taxon>Viridiplantae</taxon>
        <taxon>Streptophyta</taxon>
        <taxon>Embryophyta</taxon>
        <taxon>Tracheophyta</taxon>
        <taxon>Spermatophyta</taxon>
        <taxon>Magnoliopsida</taxon>
        <taxon>eudicotyledons</taxon>
        <taxon>Gunneridae</taxon>
        <taxon>Pentapetalae</taxon>
        <taxon>asterids</taxon>
        <taxon>lamiids</taxon>
        <taxon>Lamiales</taxon>
        <taxon>Oleaceae</taxon>
        <taxon>Forsythieae</taxon>
        <taxon>Abeliophyllum</taxon>
    </lineage>
</organism>
<dbReference type="Proteomes" id="UP001604336">
    <property type="component" value="Unassembled WGS sequence"/>
</dbReference>
<protein>
    <submittedName>
        <fullName evidence="2">Polyadenylate-binding protein-interacting protein 4</fullName>
    </submittedName>
</protein>
<evidence type="ECO:0000313" key="3">
    <source>
        <dbReference type="Proteomes" id="UP001604336"/>
    </source>
</evidence>
<proteinExistence type="predicted"/>
<dbReference type="InterPro" id="IPR025852">
    <property type="entry name" value="SM_dom_ATX"/>
</dbReference>
<dbReference type="Pfam" id="PF14438">
    <property type="entry name" value="SM-ATX"/>
    <property type="match status" value="1"/>
</dbReference>
<reference evidence="3" key="1">
    <citation type="submission" date="2024-07" db="EMBL/GenBank/DDBJ databases">
        <title>Two chromosome-level genome assemblies of Korean endemic species Abeliophyllum distichum and Forsythia ovata (Oleaceae).</title>
        <authorList>
            <person name="Jang H."/>
        </authorList>
    </citation>
    <scope>NUCLEOTIDE SEQUENCE [LARGE SCALE GENOMIC DNA]</scope>
</reference>
<dbReference type="GO" id="GO:0005737">
    <property type="term" value="C:cytoplasm"/>
    <property type="evidence" value="ECO:0007669"/>
    <property type="project" value="UniProtKB-ARBA"/>
</dbReference>
<name>A0ABD1VC52_9LAMI</name>
<gene>
    <name evidence="2" type="ORF">Adt_07519</name>
</gene>
<comment type="caution">
    <text evidence="2">The sequence shown here is derived from an EMBL/GenBank/DDBJ whole genome shotgun (WGS) entry which is preliminary data.</text>
</comment>
<dbReference type="InterPro" id="IPR009604">
    <property type="entry name" value="LsmAD_domain"/>
</dbReference>
<sequence length="254" mass="28941">MHQAVHPGSSSNEYIRRKIERDIATRFDNKFQAGKTNSSRLTGLVEVQVLDGSVFSGIFHSTNADEDFGIILNMAHLVKDGSQEHNNISNSVSIPPSRTLIVPAKELVQVVAKGVSVTRDGLTNELLNAKQQELMTDACISQSRHVEVERELEPWVPDEDDPGYPELENIFDNPWNRDWDQFEANETLFGVKTTFNEELYTTKLEKGPQKGLEREAMRIAREIESQETRDLHLAEERGLQLNEQFELDEETRFS</sequence>
<dbReference type="AlphaFoldDB" id="A0ABD1VC52"/>
<feature type="domain" description="LsmAD" evidence="1">
    <location>
        <begin position="189"/>
        <end position="254"/>
    </location>
</feature>
<dbReference type="InterPro" id="IPR045117">
    <property type="entry name" value="ATXN2-like"/>
</dbReference>
<keyword evidence="3" id="KW-1185">Reference proteome</keyword>
<dbReference type="SMART" id="SM01272">
    <property type="entry name" value="LsmAD"/>
    <property type="match status" value="1"/>
</dbReference>
<accession>A0ABD1VC52</accession>
<dbReference type="PANTHER" id="PTHR12854">
    <property type="entry name" value="ATAXIN 2-RELATED"/>
    <property type="match status" value="1"/>
</dbReference>
<dbReference type="PANTHER" id="PTHR12854:SF7">
    <property type="entry name" value="ATAXIN-2 HOMOLOG"/>
    <property type="match status" value="1"/>
</dbReference>
<evidence type="ECO:0000259" key="1">
    <source>
        <dbReference type="SMART" id="SM01272"/>
    </source>
</evidence>
<dbReference type="Pfam" id="PF06741">
    <property type="entry name" value="LsmAD"/>
    <property type="match status" value="1"/>
</dbReference>